<evidence type="ECO:0000313" key="2">
    <source>
        <dbReference type="Proteomes" id="UP000001338"/>
    </source>
</evidence>
<dbReference type="AlphaFoldDB" id="A0A828Z3S7"/>
<evidence type="ECO:0000313" key="1">
    <source>
        <dbReference type="EMBL" id="EKR65921.1"/>
    </source>
</evidence>
<protein>
    <submittedName>
        <fullName evidence="1">Uncharacterized protein</fullName>
    </submittedName>
</protein>
<dbReference type="Proteomes" id="UP000001338">
    <property type="component" value="Unassembled WGS sequence"/>
</dbReference>
<dbReference type="EMBL" id="AFLV02000010">
    <property type="protein sequence ID" value="EKR65921.1"/>
    <property type="molecule type" value="Genomic_DNA"/>
</dbReference>
<proteinExistence type="predicted"/>
<accession>A0A828Z3S7</accession>
<comment type="caution">
    <text evidence="1">The sequence shown here is derived from an EMBL/GenBank/DDBJ whole genome shotgun (WGS) entry which is preliminary data.</text>
</comment>
<organism evidence="1 2">
    <name type="scientific">Leptospira weilii str. 2006001853</name>
    <dbReference type="NCBI Taxonomy" id="1001589"/>
    <lineage>
        <taxon>Bacteria</taxon>
        <taxon>Pseudomonadati</taxon>
        <taxon>Spirochaetota</taxon>
        <taxon>Spirochaetia</taxon>
        <taxon>Leptospirales</taxon>
        <taxon>Leptospiraceae</taxon>
        <taxon>Leptospira</taxon>
    </lineage>
</organism>
<name>A0A828Z3S7_9LEPT</name>
<sequence length="48" mass="5991">MNDVLYNKTFQFRFLNRFFTVIKNGRKKIKNKTDTILYIWTILGQWFE</sequence>
<gene>
    <name evidence="1" type="ORF">LEP1GSC036_4009</name>
</gene>
<reference evidence="1 2" key="1">
    <citation type="submission" date="2012-10" db="EMBL/GenBank/DDBJ databases">
        <authorList>
            <person name="Harkins D.M."/>
            <person name="Durkin A.S."/>
            <person name="Brinkac L.M."/>
            <person name="Haft D.H."/>
            <person name="Selengut J.D."/>
            <person name="Sanka R."/>
            <person name="DePew J."/>
            <person name="Purushe J."/>
            <person name="Whelen A.C."/>
            <person name="Vinetz J.M."/>
            <person name="Sutton G.G."/>
            <person name="Nierman W.C."/>
            <person name="Fouts D.E."/>
        </authorList>
    </citation>
    <scope>NUCLEOTIDE SEQUENCE [LARGE SCALE GENOMIC DNA]</scope>
    <source>
        <strain evidence="1 2">2006001853</strain>
    </source>
</reference>